<evidence type="ECO:0000313" key="3">
    <source>
        <dbReference type="EMBL" id="BBO74511.1"/>
    </source>
</evidence>
<evidence type="ECO:0000313" key="4">
    <source>
        <dbReference type="Proteomes" id="UP000427769"/>
    </source>
</evidence>
<dbReference type="SUPFAM" id="SSF56801">
    <property type="entry name" value="Acetyl-CoA synthetase-like"/>
    <property type="match status" value="1"/>
</dbReference>
<name>A0A5K7Z4I8_9BACT</name>
<dbReference type="PANTHER" id="PTHR24096">
    <property type="entry name" value="LONG-CHAIN-FATTY-ACID--COA LIGASE"/>
    <property type="match status" value="1"/>
</dbReference>
<evidence type="ECO:0000259" key="2">
    <source>
        <dbReference type="Pfam" id="PF13193"/>
    </source>
</evidence>
<reference evidence="3 4" key="1">
    <citation type="submission" date="2019-11" db="EMBL/GenBank/DDBJ databases">
        <title>Comparative genomics of hydrocarbon-degrading Desulfosarcina strains.</title>
        <authorList>
            <person name="Watanabe M."/>
            <person name="Kojima H."/>
            <person name="Fukui M."/>
        </authorList>
    </citation>
    <scope>NUCLEOTIDE SEQUENCE [LARGE SCALE GENOMIC DNA]</scope>
    <source>
        <strain evidence="3 4">PP31</strain>
    </source>
</reference>
<dbReference type="InterPro" id="IPR042099">
    <property type="entry name" value="ANL_N_sf"/>
</dbReference>
<dbReference type="Gene3D" id="3.40.50.12780">
    <property type="entry name" value="N-terminal domain of ligase-like"/>
    <property type="match status" value="1"/>
</dbReference>
<keyword evidence="3" id="KW-0436">Ligase</keyword>
<dbReference type="GO" id="GO:0016405">
    <property type="term" value="F:CoA-ligase activity"/>
    <property type="evidence" value="ECO:0007669"/>
    <property type="project" value="TreeGrafter"/>
</dbReference>
<feature type="domain" description="AMP-dependent synthetase/ligase" evidence="1">
    <location>
        <begin position="41"/>
        <end position="450"/>
    </location>
</feature>
<feature type="domain" description="AMP-binding enzyme C-terminal" evidence="2">
    <location>
        <begin position="501"/>
        <end position="575"/>
    </location>
</feature>
<dbReference type="Gene3D" id="3.30.300.30">
    <property type="match status" value="1"/>
</dbReference>
<proteinExistence type="predicted"/>
<dbReference type="InterPro" id="IPR020845">
    <property type="entry name" value="AMP-binding_CS"/>
</dbReference>
<dbReference type="InterPro" id="IPR000873">
    <property type="entry name" value="AMP-dep_synth/lig_dom"/>
</dbReference>
<organism evidence="3 4">
    <name type="scientific">Desulfosarcina widdelii</name>
    <dbReference type="NCBI Taxonomy" id="947919"/>
    <lineage>
        <taxon>Bacteria</taxon>
        <taxon>Pseudomonadati</taxon>
        <taxon>Thermodesulfobacteriota</taxon>
        <taxon>Desulfobacteria</taxon>
        <taxon>Desulfobacterales</taxon>
        <taxon>Desulfosarcinaceae</taxon>
        <taxon>Desulfosarcina</taxon>
    </lineage>
</organism>
<dbReference type="AlphaFoldDB" id="A0A5K7Z4I8"/>
<dbReference type="Pfam" id="PF00501">
    <property type="entry name" value="AMP-binding"/>
    <property type="match status" value="1"/>
</dbReference>
<protein>
    <submittedName>
        <fullName evidence="3">Long-chain-fatty-acid--CoA ligase</fullName>
    </submittedName>
</protein>
<gene>
    <name evidence="3" type="primary">lcfA_2</name>
    <name evidence="3" type="ORF">DSCW_19280</name>
</gene>
<evidence type="ECO:0000259" key="1">
    <source>
        <dbReference type="Pfam" id="PF00501"/>
    </source>
</evidence>
<dbReference type="RefSeq" id="WP_155303537.1">
    <property type="nucleotide sequence ID" value="NZ_AP021875.1"/>
</dbReference>
<dbReference type="InterPro" id="IPR025110">
    <property type="entry name" value="AMP-bd_C"/>
</dbReference>
<dbReference type="Proteomes" id="UP000427769">
    <property type="component" value="Chromosome"/>
</dbReference>
<accession>A0A5K7Z4I8</accession>
<dbReference type="EMBL" id="AP021875">
    <property type="protein sequence ID" value="BBO74511.1"/>
    <property type="molecule type" value="Genomic_DNA"/>
</dbReference>
<dbReference type="Pfam" id="PF13193">
    <property type="entry name" value="AMP-binding_C"/>
    <property type="match status" value="1"/>
</dbReference>
<sequence length="592" mass="65988">MRTGSDEIKNARWFAAYPEEIKRSLDAGYVLPEIPAHWGLRSSARYYPSTTALVYEPENFIVNYVEFQELCERFASGLQNKMGVKKGDMVAVYARNCPEVAVAIIAISMVGAVYVGCNSLLIKDEVAYQLNDTAAKVVVVSDELLPVIRDLVDEKKTAMESVIVFSHDQELKLSLLKKESPDYQSPFYGFCDIFSDDSLIEPTIEPKKDIYSILYTSGTTSYPKGVMISHYNVVSACIVYGSTLTGQFPVQDTDGLLKFTNLEKDLSTDWDFPLRHGIDWILSVPPWTHMMGFLGRLMYPLMSALPLIHLPVFNMDSMLDMIQRYKISFGGGAPMMLSTILSRPDIETQDISCIRTWAVGGSTVPEAVTEKFEKRISGKISEAWALTEGTMTSTKNFANRNGFKKSVSVGVPVPFTWIKVVDPVDGLTEMPVGEEGELIQKGPTVTQGYFGKPKDTASAYRDGWLYTGDIGKMDEDGFFYITGRKKELIKYKGYNIAPSMLENVLFDHCDVKHCVVLGKKDPVVGELPIAFVQLKNDATATAKEIMDFVNGRVAPYKKIRDVIFLDEMPMLASGKANRLKLYDFLSSATGGR</sequence>
<dbReference type="KEGG" id="dwd:DSCW_19280"/>
<dbReference type="PROSITE" id="PS00455">
    <property type="entry name" value="AMP_BINDING"/>
    <property type="match status" value="1"/>
</dbReference>
<dbReference type="OrthoDB" id="9803968at2"/>
<keyword evidence="4" id="KW-1185">Reference proteome</keyword>
<dbReference type="InterPro" id="IPR045851">
    <property type="entry name" value="AMP-bd_C_sf"/>
</dbReference>